<name>A0A0F5ZPG6_STEMA</name>
<dbReference type="AlphaFoldDB" id="A0A0F5ZPG6"/>
<evidence type="ECO:0000256" key="1">
    <source>
        <dbReference type="SAM" id="MobiDB-lite"/>
    </source>
</evidence>
<organism evidence="3 4">
    <name type="scientific">Stenotrophomonas maltophilia</name>
    <name type="common">Pseudomonas maltophilia</name>
    <name type="synonym">Xanthomonas maltophilia</name>
    <dbReference type="NCBI Taxonomy" id="40324"/>
    <lineage>
        <taxon>Bacteria</taxon>
        <taxon>Pseudomonadati</taxon>
        <taxon>Pseudomonadota</taxon>
        <taxon>Gammaproteobacteria</taxon>
        <taxon>Lysobacterales</taxon>
        <taxon>Lysobacteraceae</taxon>
        <taxon>Stenotrophomonas</taxon>
        <taxon>Stenotrophomonas maltophilia group</taxon>
    </lineage>
</organism>
<comment type="caution">
    <text evidence="3">The sequence shown here is derived from an EMBL/GenBank/DDBJ whole genome shotgun (WGS) entry which is preliminary data.</text>
</comment>
<protein>
    <submittedName>
        <fullName evidence="3">Thiol:disulfide interchange protein dsbD</fullName>
    </submittedName>
</protein>
<dbReference type="PATRIC" id="fig|40324.63.peg.6757"/>
<dbReference type="RefSeq" id="WP_076739679.1">
    <property type="nucleotide sequence ID" value="NZ_CP104863.1"/>
</dbReference>
<evidence type="ECO:0000313" key="4">
    <source>
        <dbReference type="Proteomes" id="UP000243478"/>
    </source>
</evidence>
<feature type="chain" id="PRO_5002498319" evidence="2">
    <location>
        <begin position="30"/>
        <end position="201"/>
    </location>
</feature>
<reference evidence="3 4" key="1">
    <citation type="submission" date="2015-03" db="EMBL/GenBank/DDBJ databases">
        <title>Draft genome of Stenotrophomonas maltophila isolated from urine specimen.</title>
        <authorList>
            <person name="Murugan N."/>
            <person name="Malathi J."/>
            <person name="Umashankar V."/>
            <person name="Madhavan H."/>
        </authorList>
    </citation>
    <scope>NUCLEOTIDE SEQUENCE [LARGE SCALE GENOMIC DNA]</scope>
    <source>
        <strain evidence="3 4">JMNMN1</strain>
    </source>
</reference>
<dbReference type="InterPro" id="IPR036249">
    <property type="entry name" value="Thioredoxin-like_sf"/>
</dbReference>
<dbReference type="Pfam" id="PF13899">
    <property type="entry name" value="Thioredoxin_7"/>
    <property type="match status" value="1"/>
</dbReference>
<dbReference type="PROSITE" id="PS51257">
    <property type="entry name" value="PROKAR_LIPOPROTEIN"/>
    <property type="match status" value="1"/>
</dbReference>
<dbReference type="EMBL" id="JZRZ01000028">
    <property type="protein sequence ID" value="KKD56875.1"/>
    <property type="molecule type" value="Genomic_DNA"/>
</dbReference>
<keyword evidence="2" id="KW-0732">Signal</keyword>
<sequence>MRSKLGTAAVVVCAALIGACSQPQPPATAEPTQPLDTRPTEPPVADPSEPVASGNTPVAADIAAIAGLGAQFDPARNPADDLATAKVEAQRGKKRILLEVGNAACERCRALDDVVEGNGDLRRFRDAHYVWVKVNASDEQPNTAFFAQFPVMERDYPYLLVLDADASLLVSQATGELRRGEAFQPARVSAFLKQWAPDKPE</sequence>
<accession>A0A0F5ZPG6</accession>
<dbReference type="Proteomes" id="UP000243478">
    <property type="component" value="Unassembled WGS sequence"/>
</dbReference>
<dbReference type="SUPFAM" id="SSF52833">
    <property type="entry name" value="Thioredoxin-like"/>
    <property type="match status" value="1"/>
</dbReference>
<feature type="region of interest" description="Disordered" evidence="1">
    <location>
        <begin position="22"/>
        <end position="55"/>
    </location>
</feature>
<proteinExistence type="predicted"/>
<evidence type="ECO:0000313" key="3">
    <source>
        <dbReference type="EMBL" id="KKD56875.1"/>
    </source>
</evidence>
<gene>
    <name evidence="3" type="ORF">VM57_18245</name>
</gene>
<feature type="signal peptide" evidence="2">
    <location>
        <begin position="1"/>
        <end position="29"/>
    </location>
</feature>
<evidence type="ECO:0000256" key="2">
    <source>
        <dbReference type="SAM" id="SignalP"/>
    </source>
</evidence>
<dbReference type="Gene3D" id="3.40.30.10">
    <property type="entry name" value="Glutaredoxin"/>
    <property type="match status" value="1"/>
</dbReference>